<sequence>MTIDHANGRREMIMMTADQLASFIVESIDRHGLRGLIYEADGMTDVVVHGKVNMLAVAQDVIAALETQSRPAS</sequence>
<name>A0A7W7KC25_9SPHN</name>
<dbReference type="RefSeq" id="WP_184248174.1">
    <property type="nucleotide sequence ID" value="NZ_JACHLR010000016.1"/>
</dbReference>
<comment type="caution">
    <text evidence="1">The sequence shown here is derived from an EMBL/GenBank/DDBJ whole genome shotgun (WGS) entry which is preliminary data.</text>
</comment>
<protein>
    <submittedName>
        <fullName evidence="1">Uncharacterized protein</fullName>
    </submittedName>
</protein>
<proteinExistence type="predicted"/>
<dbReference type="EMBL" id="JACHLR010000016">
    <property type="protein sequence ID" value="MBB4860084.1"/>
    <property type="molecule type" value="Genomic_DNA"/>
</dbReference>
<evidence type="ECO:0000313" key="1">
    <source>
        <dbReference type="EMBL" id="MBB4860084.1"/>
    </source>
</evidence>
<dbReference type="AlphaFoldDB" id="A0A7W7KC25"/>
<organism evidence="1 2">
    <name type="scientific">Novosphingobium chloroacetimidivorans</name>
    <dbReference type="NCBI Taxonomy" id="1428314"/>
    <lineage>
        <taxon>Bacteria</taxon>
        <taxon>Pseudomonadati</taxon>
        <taxon>Pseudomonadota</taxon>
        <taxon>Alphaproteobacteria</taxon>
        <taxon>Sphingomonadales</taxon>
        <taxon>Sphingomonadaceae</taxon>
        <taxon>Novosphingobium</taxon>
    </lineage>
</organism>
<dbReference type="Proteomes" id="UP000555448">
    <property type="component" value="Unassembled WGS sequence"/>
</dbReference>
<gene>
    <name evidence="1" type="ORF">HNO88_003422</name>
</gene>
<keyword evidence="2" id="KW-1185">Reference proteome</keyword>
<accession>A0A7W7KC25</accession>
<evidence type="ECO:0000313" key="2">
    <source>
        <dbReference type="Proteomes" id="UP000555448"/>
    </source>
</evidence>
<reference evidence="1 2" key="1">
    <citation type="submission" date="2020-08" db="EMBL/GenBank/DDBJ databases">
        <title>Functional genomics of gut bacteria from endangered species of beetles.</title>
        <authorList>
            <person name="Carlos-Shanley C."/>
        </authorList>
    </citation>
    <scope>NUCLEOTIDE SEQUENCE [LARGE SCALE GENOMIC DNA]</scope>
    <source>
        <strain evidence="1 2">S00245</strain>
    </source>
</reference>